<name>A0A1I6JCB4_9FIRM</name>
<organism evidence="2 3">
    <name type="scientific">Anaeromicropila populeti</name>
    <dbReference type="NCBI Taxonomy" id="37658"/>
    <lineage>
        <taxon>Bacteria</taxon>
        <taxon>Bacillati</taxon>
        <taxon>Bacillota</taxon>
        <taxon>Clostridia</taxon>
        <taxon>Lachnospirales</taxon>
        <taxon>Lachnospiraceae</taxon>
        <taxon>Anaeromicropila</taxon>
    </lineage>
</organism>
<proteinExistence type="predicted"/>
<protein>
    <recommendedName>
        <fullName evidence="1">DUF6870 domain-containing protein</fullName>
    </recommendedName>
</protein>
<dbReference type="Pfam" id="PF21757">
    <property type="entry name" value="DUF6870"/>
    <property type="match status" value="1"/>
</dbReference>
<dbReference type="EMBL" id="FOYZ01000005">
    <property type="protein sequence ID" value="SFR76160.1"/>
    <property type="molecule type" value="Genomic_DNA"/>
</dbReference>
<dbReference type="InterPro" id="IPR049222">
    <property type="entry name" value="DUF6870"/>
</dbReference>
<evidence type="ECO:0000313" key="3">
    <source>
        <dbReference type="Proteomes" id="UP000199659"/>
    </source>
</evidence>
<reference evidence="2 3" key="1">
    <citation type="submission" date="2016-10" db="EMBL/GenBank/DDBJ databases">
        <authorList>
            <person name="de Groot N.N."/>
        </authorList>
    </citation>
    <scope>NUCLEOTIDE SEQUENCE [LARGE SCALE GENOMIC DNA]</scope>
    <source>
        <strain evidence="2 3">743A</strain>
    </source>
</reference>
<keyword evidence="3" id="KW-1185">Reference proteome</keyword>
<sequence length="80" mass="9258">MDYESMKNIDIQKVDPDSLVDLLEVEIDETLSIDERIKSFIEQIKNPYCFKVGEVVVKIKYADTDVTLEQKIAQILESSF</sequence>
<evidence type="ECO:0000259" key="1">
    <source>
        <dbReference type="Pfam" id="PF21757"/>
    </source>
</evidence>
<dbReference type="STRING" id="37658.SAMN05661086_01520"/>
<accession>A0A1I6JCB4</accession>
<feature type="domain" description="DUF6870" evidence="1">
    <location>
        <begin position="6"/>
        <end position="75"/>
    </location>
</feature>
<evidence type="ECO:0000313" key="2">
    <source>
        <dbReference type="EMBL" id="SFR76160.1"/>
    </source>
</evidence>
<gene>
    <name evidence="2" type="ORF">SAMN05661086_01520</name>
</gene>
<dbReference type="Proteomes" id="UP000199659">
    <property type="component" value="Unassembled WGS sequence"/>
</dbReference>
<dbReference type="AlphaFoldDB" id="A0A1I6JCB4"/>